<protein>
    <submittedName>
        <fullName evidence="1">Uncharacterized protein</fullName>
    </submittedName>
</protein>
<dbReference type="RefSeq" id="WP_012347294.1">
    <property type="nucleotide sequence ID" value="NC_010524.1"/>
</dbReference>
<gene>
    <name evidence="1" type="ordered locus">Lcho_2268</name>
</gene>
<evidence type="ECO:0000313" key="2">
    <source>
        <dbReference type="Proteomes" id="UP000001693"/>
    </source>
</evidence>
<dbReference type="Proteomes" id="UP000001693">
    <property type="component" value="Chromosome"/>
</dbReference>
<evidence type="ECO:0000313" key="1">
    <source>
        <dbReference type="EMBL" id="ACB34534.1"/>
    </source>
</evidence>
<organism evidence="1 2">
    <name type="scientific">Leptothrix cholodnii (strain ATCC 51168 / LMG 8142 / SP-6)</name>
    <name type="common">Leptothrix discophora (strain SP-6)</name>
    <dbReference type="NCBI Taxonomy" id="395495"/>
    <lineage>
        <taxon>Bacteria</taxon>
        <taxon>Pseudomonadati</taxon>
        <taxon>Pseudomonadota</taxon>
        <taxon>Betaproteobacteria</taxon>
        <taxon>Burkholderiales</taxon>
        <taxon>Sphaerotilaceae</taxon>
        <taxon>Leptothrix</taxon>
    </lineage>
</organism>
<dbReference type="AlphaFoldDB" id="B1Y412"/>
<dbReference type="KEGG" id="lch:Lcho_2268"/>
<dbReference type="STRING" id="395495.Lcho_2268"/>
<name>B1Y412_LEPCP</name>
<keyword evidence="2" id="KW-1185">Reference proteome</keyword>
<proteinExistence type="predicted"/>
<dbReference type="EMBL" id="CP001013">
    <property type="protein sequence ID" value="ACB34534.1"/>
    <property type="molecule type" value="Genomic_DNA"/>
</dbReference>
<accession>B1Y412</accession>
<dbReference type="HOGENOM" id="CLU_2001037_0_0_4"/>
<reference evidence="1 2" key="1">
    <citation type="submission" date="2008-03" db="EMBL/GenBank/DDBJ databases">
        <title>Complete sequence of Leptothrix cholodnii SP-6.</title>
        <authorList>
            <consortium name="US DOE Joint Genome Institute"/>
            <person name="Copeland A."/>
            <person name="Lucas S."/>
            <person name="Lapidus A."/>
            <person name="Glavina del Rio T."/>
            <person name="Dalin E."/>
            <person name="Tice H."/>
            <person name="Bruce D."/>
            <person name="Goodwin L."/>
            <person name="Pitluck S."/>
            <person name="Chertkov O."/>
            <person name="Brettin T."/>
            <person name="Detter J.C."/>
            <person name="Han C."/>
            <person name="Kuske C.R."/>
            <person name="Schmutz J."/>
            <person name="Larimer F."/>
            <person name="Land M."/>
            <person name="Hauser L."/>
            <person name="Kyrpides N."/>
            <person name="Lykidis A."/>
            <person name="Emerson D."/>
            <person name="Richardson P."/>
        </authorList>
    </citation>
    <scope>NUCLEOTIDE SEQUENCE [LARGE SCALE GENOMIC DNA]</scope>
    <source>
        <strain evidence="2">ATCC 51168 / LMG 8142 / SP-6</strain>
    </source>
</reference>
<sequence>MNQLHVGSHSPAPMPPLRLLGQRHLGTHADLTQALLALVGHVSELNTQHTDANRQRGVTQRQLDRQKTMALALLVMLLEDMRPGLGMLMERLVMPDDVIDASDDDLDLHEAVTVPAPLSPLAGL</sequence>